<reference evidence="4" key="1">
    <citation type="submission" date="2014-09" db="EMBL/GenBank/DDBJ databases">
        <title>Whole genome shotgun sequence of Streptomyces sp. NBRC 110027.</title>
        <authorList>
            <person name="Komaki H."/>
            <person name="Ichikawa N."/>
            <person name="Katano-Makiyama Y."/>
            <person name="Hosoyama A."/>
            <person name="Hashimoto M."/>
            <person name="Uohara A."/>
            <person name="Kitahashi Y."/>
            <person name="Ohji S."/>
            <person name="Kimura A."/>
            <person name="Yamazoe A."/>
            <person name="Igarashi Y."/>
            <person name="Fujita N."/>
        </authorList>
    </citation>
    <scope>NUCLEOTIDE SEQUENCE [LARGE SCALE GENOMIC DNA]</scope>
    <source>
        <strain evidence="4">NBRC 110027</strain>
    </source>
</reference>
<accession>A0A0P4R873</accession>
<keyword evidence="2" id="KW-0812">Transmembrane</keyword>
<dbReference type="RefSeq" id="WP_042155940.1">
    <property type="nucleotide sequence ID" value="NZ_BBNO01000005.1"/>
</dbReference>
<protein>
    <submittedName>
        <fullName evidence="3">Uncharacterized protein</fullName>
    </submittedName>
</protein>
<dbReference type="Proteomes" id="UP000048965">
    <property type="component" value="Unassembled WGS sequence"/>
</dbReference>
<gene>
    <name evidence="3" type="ORF">TPA0598_05_01940</name>
</gene>
<feature type="coiled-coil region" evidence="1">
    <location>
        <begin position="24"/>
        <end position="51"/>
    </location>
</feature>
<keyword evidence="2" id="KW-1133">Transmembrane helix</keyword>
<evidence type="ECO:0000313" key="3">
    <source>
        <dbReference type="EMBL" id="GAO09473.1"/>
    </source>
</evidence>
<dbReference type="OrthoDB" id="4554014at2"/>
<evidence type="ECO:0000256" key="1">
    <source>
        <dbReference type="SAM" id="Coils"/>
    </source>
</evidence>
<dbReference type="EMBL" id="BBNO01000005">
    <property type="protein sequence ID" value="GAO09473.1"/>
    <property type="molecule type" value="Genomic_DNA"/>
</dbReference>
<evidence type="ECO:0000256" key="2">
    <source>
        <dbReference type="SAM" id="Phobius"/>
    </source>
</evidence>
<keyword evidence="4" id="KW-1185">Reference proteome</keyword>
<dbReference type="AlphaFoldDB" id="A0A0P4R873"/>
<name>A0A0P4R873_9ACTN</name>
<keyword evidence="1" id="KW-0175">Coiled coil</keyword>
<proteinExistence type="predicted"/>
<organism evidence="3 4">
    <name type="scientific">Streptomyces lydicamycinicus</name>
    <dbReference type="NCBI Taxonomy" id="1546107"/>
    <lineage>
        <taxon>Bacteria</taxon>
        <taxon>Bacillati</taxon>
        <taxon>Actinomycetota</taxon>
        <taxon>Actinomycetes</taxon>
        <taxon>Kitasatosporales</taxon>
        <taxon>Streptomycetaceae</taxon>
        <taxon>Streptomyces</taxon>
    </lineage>
</organism>
<comment type="caution">
    <text evidence="3">The sequence shown here is derived from an EMBL/GenBank/DDBJ whole genome shotgun (WGS) entry which is preliminary data.</text>
</comment>
<evidence type="ECO:0000313" key="4">
    <source>
        <dbReference type="Proteomes" id="UP000048965"/>
    </source>
</evidence>
<feature type="transmembrane region" description="Helical" evidence="2">
    <location>
        <begin position="6"/>
        <end position="27"/>
    </location>
</feature>
<keyword evidence="2" id="KW-0472">Membrane</keyword>
<reference evidence="3 4" key="2">
    <citation type="journal article" date="2015" name="Stand. Genomic Sci.">
        <title>Draft genome sequence of marine-derived Streptomyces sp. TP-A0598, a producer of anti-MRSA antibiotic lydicamycins.</title>
        <authorList>
            <person name="Komaki H."/>
            <person name="Ichikawa N."/>
            <person name="Hosoyama A."/>
            <person name="Fujita N."/>
            <person name="Igarashi Y."/>
        </authorList>
    </citation>
    <scope>NUCLEOTIDE SEQUENCE [LARGE SCALE GENOMIC DNA]</scope>
    <source>
        <strain evidence="3 4">NBRC 110027</strain>
    </source>
</reference>
<sequence>MDWFWWVFIFFMAGGFAKVADTARTALRTRHERKMERLETARQERQELAAAQKPPEPVCGCTHHLAKHDKKGKCHERVEMAVAWDADHKPVQYEAGQCTCQQYIGPRPLSQIYAEDLTDLA</sequence>